<evidence type="ECO:0000313" key="2">
    <source>
        <dbReference type="Proteomes" id="UP000012166"/>
    </source>
</evidence>
<dbReference type="EMBL" id="AHMS02000022">
    <property type="protein sequence ID" value="EMN17775.1"/>
    <property type="molecule type" value="Genomic_DNA"/>
</dbReference>
<accession>A0ABC9SJH8</accession>
<evidence type="ECO:0008006" key="3">
    <source>
        <dbReference type="Google" id="ProtNLM"/>
    </source>
</evidence>
<proteinExistence type="predicted"/>
<dbReference type="AlphaFoldDB" id="A0ABC9SJH8"/>
<evidence type="ECO:0000313" key="1">
    <source>
        <dbReference type="EMBL" id="EMN17775.1"/>
    </source>
</evidence>
<sequence>MRPALSRVFKKLILHPFLFYENGRSKRFFDLNYVIFQQL</sequence>
<gene>
    <name evidence="1" type="ORF">LEP1GSC056_2828</name>
</gene>
<reference evidence="1 2" key="1">
    <citation type="submission" date="2013-01" db="EMBL/GenBank/DDBJ databases">
        <authorList>
            <person name="Harkins D.M."/>
            <person name="Durkin A.S."/>
            <person name="Brinkac L.M."/>
            <person name="Haft D.H."/>
            <person name="Selengut J.D."/>
            <person name="Sanka R."/>
            <person name="DePew J."/>
            <person name="Purushe J."/>
            <person name="Hartskeerl R.A."/>
            <person name="Ahmed A."/>
            <person name="van der Linden H."/>
            <person name="Goris M.G.A."/>
            <person name="Vinetz J.M."/>
            <person name="Sutton G.G."/>
            <person name="Nierman W.C."/>
            <person name="Fouts D.E."/>
        </authorList>
    </citation>
    <scope>NUCLEOTIDE SEQUENCE [LARGE SCALE GENOMIC DNA]</scope>
    <source>
        <strain evidence="1 2">Brem 328</strain>
    </source>
</reference>
<protein>
    <recommendedName>
        <fullName evidence="3">SLEI domain protein, PF07620 family</fullName>
    </recommendedName>
</protein>
<comment type="caution">
    <text evidence="1">The sequence shown here is derived from an EMBL/GenBank/DDBJ whole genome shotgun (WGS) entry which is preliminary data.</text>
</comment>
<name>A0ABC9SJH8_LEPBO</name>
<dbReference type="Proteomes" id="UP000012166">
    <property type="component" value="Unassembled WGS sequence"/>
</dbReference>
<organism evidence="1 2">
    <name type="scientific">Leptospira borgpetersenii str. Brem 328</name>
    <dbReference type="NCBI Taxonomy" id="1049780"/>
    <lineage>
        <taxon>Bacteria</taxon>
        <taxon>Pseudomonadati</taxon>
        <taxon>Spirochaetota</taxon>
        <taxon>Spirochaetia</taxon>
        <taxon>Leptospirales</taxon>
        <taxon>Leptospiraceae</taxon>
        <taxon>Leptospira</taxon>
    </lineage>
</organism>